<reference evidence="3 4" key="1">
    <citation type="submission" date="2018-11" db="EMBL/GenBank/DDBJ databases">
        <authorList>
            <consortium name="Pathogen Informatics"/>
        </authorList>
    </citation>
    <scope>NUCLEOTIDE SEQUENCE [LARGE SCALE GENOMIC DNA]</scope>
</reference>
<dbReference type="InterPro" id="IPR050710">
    <property type="entry name" value="Band7/mec-2_domain"/>
</dbReference>
<evidence type="ECO:0000256" key="1">
    <source>
        <dbReference type="ARBA" id="ARBA00008164"/>
    </source>
</evidence>
<protein>
    <recommendedName>
        <fullName evidence="2">STML2-like C-terminal extension domain-containing protein</fullName>
    </recommendedName>
</protein>
<dbReference type="GO" id="GO:0007005">
    <property type="term" value="P:mitochondrion organization"/>
    <property type="evidence" value="ECO:0007669"/>
    <property type="project" value="TreeGrafter"/>
</dbReference>
<name>A0A3P7QNN6_CYLGO</name>
<dbReference type="Proteomes" id="UP000271889">
    <property type="component" value="Unassembled WGS sequence"/>
</dbReference>
<sequence length="148" mass="15854">MHMPARIQEAMQMQVEAERKKRAAILESEGTREAAINKAEGEKRAAVLASEAKETEQINVARGHAEALLIKAEARAKAIERVATALIQKGGDSAASLSVAEQYVTAFEKLAKDTNTVLLPSNLTEPSSMVAQALALYQNIGKKPVSQG</sequence>
<dbReference type="AlphaFoldDB" id="A0A3P7QNN6"/>
<evidence type="ECO:0000259" key="2">
    <source>
        <dbReference type="Pfam" id="PF16200"/>
    </source>
</evidence>
<accession>A0A3P7QNN6</accession>
<dbReference type="OrthoDB" id="434619at2759"/>
<dbReference type="Pfam" id="PF16200">
    <property type="entry name" value="Band_7_C"/>
    <property type="match status" value="1"/>
</dbReference>
<keyword evidence="4" id="KW-1185">Reference proteome</keyword>
<dbReference type="InterPro" id="IPR032435">
    <property type="entry name" value="STML2-like_C"/>
</dbReference>
<dbReference type="GO" id="GO:0005739">
    <property type="term" value="C:mitochondrion"/>
    <property type="evidence" value="ECO:0007669"/>
    <property type="project" value="TreeGrafter"/>
</dbReference>
<dbReference type="PANTHER" id="PTHR43327:SF10">
    <property type="entry name" value="STOMATIN-LIKE PROTEIN 2, MITOCHONDRIAL"/>
    <property type="match status" value="1"/>
</dbReference>
<organism evidence="3 4">
    <name type="scientific">Cylicostephanus goldi</name>
    <name type="common">Nematode worm</name>
    <dbReference type="NCBI Taxonomy" id="71465"/>
    <lineage>
        <taxon>Eukaryota</taxon>
        <taxon>Metazoa</taxon>
        <taxon>Ecdysozoa</taxon>
        <taxon>Nematoda</taxon>
        <taxon>Chromadorea</taxon>
        <taxon>Rhabditida</taxon>
        <taxon>Rhabditina</taxon>
        <taxon>Rhabditomorpha</taxon>
        <taxon>Strongyloidea</taxon>
        <taxon>Strongylidae</taxon>
        <taxon>Cylicostephanus</taxon>
    </lineage>
</organism>
<dbReference type="PANTHER" id="PTHR43327">
    <property type="entry name" value="STOMATIN-LIKE PROTEIN 2, MITOCHONDRIAL"/>
    <property type="match status" value="1"/>
</dbReference>
<evidence type="ECO:0000313" key="4">
    <source>
        <dbReference type="Proteomes" id="UP000271889"/>
    </source>
</evidence>
<evidence type="ECO:0000313" key="3">
    <source>
        <dbReference type="EMBL" id="VDN31809.1"/>
    </source>
</evidence>
<dbReference type="EMBL" id="UYRV01119623">
    <property type="protein sequence ID" value="VDN31809.1"/>
    <property type="molecule type" value="Genomic_DNA"/>
</dbReference>
<gene>
    <name evidence="3" type="ORF">CGOC_LOCUS11935</name>
</gene>
<comment type="similarity">
    <text evidence="1">Belongs to the band 7/mec-2 family.</text>
</comment>
<proteinExistence type="inferred from homology"/>
<feature type="domain" description="STML2-like C-terminal extension" evidence="2">
    <location>
        <begin position="80"/>
        <end position="141"/>
    </location>
</feature>